<name>A0AAE7THZ6_9BRAD</name>
<dbReference type="AlphaFoldDB" id="A0AAE7THZ6"/>
<dbReference type="Proteomes" id="UP000594015">
    <property type="component" value="Chromosome"/>
</dbReference>
<evidence type="ECO:0000313" key="1">
    <source>
        <dbReference type="EMBL" id="QOZ69025.1"/>
    </source>
</evidence>
<protein>
    <submittedName>
        <fullName evidence="1">Uncharacterized protein</fullName>
    </submittedName>
</protein>
<gene>
    <name evidence="1" type="ORF">WN72_23900</name>
</gene>
<accession>A0AAE7THZ6</accession>
<dbReference type="RefSeq" id="WP_092216252.1">
    <property type="nucleotide sequence ID" value="NZ_CP030050.1"/>
</dbReference>
<sequence>MHLKRLLVAAVIISALLAGYVAWPRHADLRAFDPAEMARLETAMWRDYYEERYGALFYHLYESTRTQFGFSPLKGLRIAISAAEAARTFQPTRSRQEADAALPPLIVYYGELSSAAPTAFDVEEAARLELDWWQARREAVDPRDYGLTIARVAELTYGRIPDSGIWQFGIVRAEAMAYRDARGAAITASDWGEIEAQLARAYWSLKASVSR</sequence>
<reference evidence="1 2" key="1">
    <citation type="submission" date="2018-06" db="EMBL/GenBank/DDBJ databases">
        <title>Comparative genomics of Bradyrhizobium nodulating Arachidis hypogaea.</title>
        <authorList>
            <person name="Li Y."/>
        </authorList>
    </citation>
    <scope>NUCLEOTIDE SEQUENCE [LARGE SCALE GENOMIC DNA]</scope>
    <source>
        <strain evidence="1 2">CCBAU 051107</strain>
    </source>
</reference>
<organism evidence="1 2">
    <name type="scientific">Bradyrhizobium arachidis</name>
    <dbReference type="NCBI Taxonomy" id="858423"/>
    <lineage>
        <taxon>Bacteria</taxon>
        <taxon>Pseudomonadati</taxon>
        <taxon>Pseudomonadota</taxon>
        <taxon>Alphaproteobacteria</taxon>
        <taxon>Hyphomicrobiales</taxon>
        <taxon>Nitrobacteraceae</taxon>
        <taxon>Bradyrhizobium</taxon>
    </lineage>
</organism>
<dbReference type="EMBL" id="CP030050">
    <property type="protein sequence ID" value="QOZ69025.1"/>
    <property type="molecule type" value="Genomic_DNA"/>
</dbReference>
<dbReference type="KEGG" id="barh:WN72_23900"/>
<proteinExistence type="predicted"/>
<evidence type="ECO:0000313" key="2">
    <source>
        <dbReference type="Proteomes" id="UP000594015"/>
    </source>
</evidence>